<evidence type="ECO:0000256" key="2">
    <source>
        <dbReference type="ARBA" id="ARBA00010752"/>
    </source>
</evidence>
<organism evidence="14 15">
    <name type="scientific">Hyphomonas pacifica</name>
    <dbReference type="NCBI Taxonomy" id="1280941"/>
    <lineage>
        <taxon>Bacteria</taxon>
        <taxon>Pseudomonadati</taxon>
        <taxon>Pseudomonadota</taxon>
        <taxon>Alphaproteobacteria</taxon>
        <taxon>Hyphomonadales</taxon>
        <taxon>Hyphomonadaceae</taxon>
        <taxon>Hyphomonas</taxon>
    </lineage>
</organism>
<reference evidence="14 15" key="1">
    <citation type="submission" date="2013-04" db="EMBL/GenBank/DDBJ databases">
        <title>Hyphomonas sp. T24B3 Genome Sequencing.</title>
        <authorList>
            <person name="Lai Q."/>
            <person name="Shao Z."/>
        </authorList>
    </citation>
    <scope>NUCLEOTIDE SEQUENCE [LARGE SCALE GENOMIC DNA]</scope>
    <source>
        <strain evidence="14 15">T24B3</strain>
    </source>
</reference>
<evidence type="ECO:0000256" key="7">
    <source>
        <dbReference type="ARBA" id="ARBA00022705"/>
    </source>
</evidence>
<dbReference type="CDD" id="cd00140">
    <property type="entry name" value="beta_clamp"/>
    <property type="match status" value="1"/>
</dbReference>
<name>A0A8B2PH40_9PROT</name>
<feature type="domain" description="DNA polymerase III beta sliding clamp C-terminal" evidence="13">
    <location>
        <begin position="263"/>
        <end position="379"/>
    </location>
</feature>
<sequence>MEQGMEISKHEADGLIVTLDAAEFNKAVGRVMAAAEARSKIPILTHILIEVDPETGLSLFGTNLDMQAEAGFVPESARIDQGGRLCVDGAMIHQISGRMKGELTLIESKGRLRLVCGRAKADLPTLPAGDFQKLGDMEGAVIVEVASGALKAGLASVQHCISTEETRYYLNGIYLECGGGNLVFTATDGHRLGHLEVTASGEALPHFEGVIIPRKAVQAFLKLAEVHDGEVVLSISDRMVQLACGRDAYRTKQIDGNFPDYHRVIPKDQPIHMEVPVPDLKEALNIVVAASSDKSSAVRLTPTEGRLTLSVRNEFRQAEAVIEHDDIPPAEPFGLNGKYLQQALDRIDAPLVKIGMTDAATPFRFEAEGSDLLQVIMTLRA</sequence>
<dbReference type="InterPro" id="IPR022634">
    <property type="entry name" value="DNA_polIII_beta_N"/>
</dbReference>
<comment type="subunit">
    <text evidence="10">Forms a ring-shaped head-to-tail homodimer around DNA.</text>
</comment>
<comment type="caution">
    <text evidence="14">The sequence shown here is derived from an EMBL/GenBank/DDBJ whole genome shotgun (WGS) entry which is preliminary data.</text>
</comment>
<dbReference type="Proteomes" id="UP000249123">
    <property type="component" value="Unassembled WGS sequence"/>
</dbReference>
<keyword evidence="7 10" id="KW-0235">DNA replication</keyword>
<evidence type="ECO:0000256" key="9">
    <source>
        <dbReference type="ARBA" id="ARBA00023125"/>
    </source>
</evidence>
<dbReference type="AlphaFoldDB" id="A0A8B2PH40"/>
<keyword evidence="9" id="KW-0238">DNA-binding</keyword>
<comment type="similarity">
    <text evidence="2 10">Belongs to the beta sliding clamp family.</text>
</comment>
<evidence type="ECO:0000259" key="11">
    <source>
        <dbReference type="Pfam" id="PF00712"/>
    </source>
</evidence>
<dbReference type="PIRSF" id="PIRSF000804">
    <property type="entry name" value="DNA_pol_III_b"/>
    <property type="match status" value="1"/>
</dbReference>
<dbReference type="InterPro" id="IPR046938">
    <property type="entry name" value="DNA_clamp_sf"/>
</dbReference>
<accession>A0A8B2PH40</accession>
<dbReference type="GO" id="GO:0005737">
    <property type="term" value="C:cytoplasm"/>
    <property type="evidence" value="ECO:0007669"/>
    <property type="project" value="UniProtKB-SubCell"/>
</dbReference>
<dbReference type="SUPFAM" id="SSF55979">
    <property type="entry name" value="DNA clamp"/>
    <property type="match status" value="3"/>
</dbReference>
<evidence type="ECO:0000259" key="12">
    <source>
        <dbReference type="Pfam" id="PF02767"/>
    </source>
</evidence>
<dbReference type="PANTHER" id="PTHR30478">
    <property type="entry name" value="DNA POLYMERASE III SUBUNIT BETA"/>
    <property type="match status" value="1"/>
</dbReference>
<protein>
    <recommendedName>
        <fullName evidence="3 10">Beta sliding clamp</fullName>
    </recommendedName>
</protein>
<evidence type="ECO:0000313" key="15">
    <source>
        <dbReference type="Proteomes" id="UP000249123"/>
    </source>
</evidence>
<evidence type="ECO:0000256" key="6">
    <source>
        <dbReference type="ARBA" id="ARBA00022695"/>
    </source>
</evidence>
<dbReference type="SMART" id="SM00480">
    <property type="entry name" value="POL3Bc"/>
    <property type="match status" value="1"/>
</dbReference>
<comment type="function">
    <text evidence="10">Confers DNA tethering and processivity to DNA polymerases and other proteins. Acts as a clamp, forming a ring around DNA (a reaction catalyzed by the clamp-loading complex) which diffuses in an ATP-independent manner freely and bidirectionally along dsDNA. Initially characterized for its ability to contact the catalytic subunit of DNA polymerase III (Pol III), a complex, multichain enzyme responsible for most of the replicative synthesis in bacteria; Pol III exhibits 3'-5' exonuclease proofreading activity. The beta chain is required for initiation of replication as well as for processivity of DNA replication.</text>
</comment>
<dbReference type="EMBL" id="AWFB01000078">
    <property type="protein sequence ID" value="RAN30650.1"/>
    <property type="molecule type" value="Genomic_DNA"/>
</dbReference>
<dbReference type="InterPro" id="IPR022637">
    <property type="entry name" value="DNA_polIII_beta_cen"/>
</dbReference>
<evidence type="ECO:0000256" key="1">
    <source>
        <dbReference type="ARBA" id="ARBA00004496"/>
    </source>
</evidence>
<dbReference type="Pfam" id="PF02767">
    <property type="entry name" value="DNA_pol3_beta_2"/>
    <property type="match status" value="1"/>
</dbReference>
<dbReference type="GO" id="GO:0008408">
    <property type="term" value="F:3'-5' exonuclease activity"/>
    <property type="evidence" value="ECO:0007669"/>
    <property type="project" value="InterPro"/>
</dbReference>
<feature type="domain" description="DNA polymerase III beta sliding clamp central" evidence="12">
    <location>
        <begin position="147"/>
        <end position="260"/>
    </location>
</feature>
<keyword evidence="4 10" id="KW-0963">Cytoplasm</keyword>
<keyword evidence="6 10" id="KW-0548">Nucleotidyltransferase</keyword>
<dbReference type="Gene3D" id="3.10.150.10">
    <property type="entry name" value="DNA Polymerase III, subunit A, domain 2"/>
    <property type="match status" value="1"/>
</dbReference>
<evidence type="ECO:0000256" key="10">
    <source>
        <dbReference type="PIRNR" id="PIRNR000804"/>
    </source>
</evidence>
<keyword evidence="15" id="KW-1185">Reference proteome</keyword>
<evidence type="ECO:0000256" key="8">
    <source>
        <dbReference type="ARBA" id="ARBA00022932"/>
    </source>
</evidence>
<comment type="subcellular location">
    <subcellularLocation>
        <location evidence="1 10">Cytoplasm</location>
    </subcellularLocation>
</comment>
<evidence type="ECO:0000313" key="14">
    <source>
        <dbReference type="EMBL" id="RAN30650.1"/>
    </source>
</evidence>
<keyword evidence="5 10" id="KW-0808">Transferase</keyword>
<dbReference type="InterPro" id="IPR022635">
    <property type="entry name" value="DNA_polIII_beta_C"/>
</dbReference>
<dbReference type="Gene3D" id="3.70.10.10">
    <property type="match status" value="1"/>
</dbReference>
<feature type="domain" description="DNA polymerase III beta sliding clamp N-terminal" evidence="11">
    <location>
        <begin position="20"/>
        <end position="134"/>
    </location>
</feature>
<evidence type="ECO:0000256" key="3">
    <source>
        <dbReference type="ARBA" id="ARBA00021035"/>
    </source>
</evidence>
<dbReference type="NCBIfam" id="TIGR00663">
    <property type="entry name" value="dnan"/>
    <property type="match status" value="1"/>
</dbReference>
<proteinExistence type="inferred from homology"/>
<dbReference type="PANTHER" id="PTHR30478:SF0">
    <property type="entry name" value="BETA SLIDING CLAMP"/>
    <property type="match status" value="1"/>
</dbReference>
<dbReference type="Pfam" id="PF02768">
    <property type="entry name" value="DNA_pol3_beta_3"/>
    <property type="match status" value="1"/>
</dbReference>
<dbReference type="GO" id="GO:0006271">
    <property type="term" value="P:DNA strand elongation involved in DNA replication"/>
    <property type="evidence" value="ECO:0007669"/>
    <property type="project" value="TreeGrafter"/>
</dbReference>
<gene>
    <name evidence="14" type="ORF">HY3_05730</name>
</gene>
<evidence type="ECO:0000256" key="4">
    <source>
        <dbReference type="ARBA" id="ARBA00022490"/>
    </source>
</evidence>
<keyword evidence="8 10" id="KW-0239">DNA-directed DNA polymerase</keyword>
<evidence type="ECO:0000259" key="13">
    <source>
        <dbReference type="Pfam" id="PF02768"/>
    </source>
</evidence>
<dbReference type="Pfam" id="PF00712">
    <property type="entry name" value="DNA_pol3_beta"/>
    <property type="match status" value="1"/>
</dbReference>
<evidence type="ECO:0000256" key="5">
    <source>
        <dbReference type="ARBA" id="ARBA00022679"/>
    </source>
</evidence>
<dbReference type="GO" id="GO:0003677">
    <property type="term" value="F:DNA binding"/>
    <property type="evidence" value="ECO:0007669"/>
    <property type="project" value="UniProtKB-UniRule"/>
</dbReference>
<dbReference type="GO" id="GO:0009360">
    <property type="term" value="C:DNA polymerase III complex"/>
    <property type="evidence" value="ECO:0007669"/>
    <property type="project" value="InterPro"/>
</dbReference>
<dbReference type="InterPro" id="IPR001001">
    <property type="entry name" value="DNA_polIII_beta"/>
</dbReference>
<dbReference type="GO" id="GO:0003887">
    <property type="term" value="F:DNA-directed DNA polymerase activity"/>
    <property type="evidence" value="ECO:0007669"/>
    <property type="project" value="UniProtKB-UniRule"/>
</dbReference>